<dbReference type="AlphaFoldDB" id="A0A150R1W3"/>
<feature type="signal peptide" evidence="1">
    <location>
        <begin position="1"/>
        <end position="17"/>
    </location>
</feature>
<gene>
    <name evidence="2" type="ORF">BE15_07940</name>
</gene>
<proteinExistence type="predicted"/>
<evidence type="ECO:0000313" key="3">
    <source>
        <dbReference type="Proteomes" id="UP000075260"/>
    </source>
</evidence>
<name>A0A150R1W3_SORCE</name>
<keyword evidence="1" id="KW-0732">Signal</keyword>
<organism evidence="2 3">
    <name type="scientific">Sorangium cellulosum</name>
    <name type="common">Polyangium cellulosum</name>
    <dbReference type="NCBI Taxonomy" id="56"/>
    <lineage>
        <taxon>Bacteria</taxon>
        <taxon>Pseudomonadati</taxon>
        <taxon>Myxococcota</taxon>
        <taxon>Polyangia</taxon>
        <taxon>Polyangiales</taxon>
        <taxon>Polyangiaceae</taxon>
        <taxon>Sorangium</taxon>
    </lineage>
</organism>
<sequence>MSLRVLFVWSVCLGAAAAALSGCGGVDAPRDDGGSGEPSAAEGAGGSCLSGGHGGAAGDGAASCAGPGARFATRVVSACLGARQGFGEDRFPDIVLGPPRGGGCCGGSLDVLSLGDGGSIVVAFEGNAIVDGPGADFLVFENAFERGDDAENVFAELATVEVSEDGLAWSAFPCAAERYPYDGCAGWHPVHANPGENDVDPLDPSSAGGDPFDLADVGVPLARYVRITDRAGTPDVFDLDAVGIVHALCP</sequence>
<dbReference type="PROSITE" id="PS51257">
    <property type="entry name" value="PROKAR_LIPOPROTEIN"/>
    <property type="match status" value="1"/>
</dbReference>
<dbReference type="OrthoDB" id="9792152at2"/>
<dbReference type="RefSeq" id="WP_061605379.1">
    <property type="nucleotide sequence ID" value="NZ_JEMA01000128.1"/>
</dbReference>
<dbReference type="EMBL" id="JEMA01000128">
    <property type="protein sequence ID" value="KYF74202.1"/>
    <property type="molecule type" value="Genomic_DNA"/>
</dbReference>
<evidence type="ECO:0000256" key="1">
    <source>
        <dbReference type="SAM" id="SignalP"/>
    </source>
</evidence>
<evidence type="ECO:0000313" key="2">
    <source>
        <dbReference type="EMBL" id="KYF74202.1"/>
    </source>
</evidence>
<dbReference type="Proteomes" id="UP000075260">
    <property type="component" value="Unassembled WGS sequence"/>
</dbReference>
<protein>
    <recommendedName>
        <fullName evidence="4">Cell surface protein</fullName>
    </recommendedName>
</protein>
<accession>A0A150R1W3</accession>
<comment type="caution">
    <text evidence="2">The sequence shown here is derived from an EMBL/GenBank/DDBJ whole genome shotgun (WGS) entry which is preliminary data.</text>
</comment>
<feature type="chain" id="PRO_5007567406" description="Cell surface protein" evidence="1">
    <location>
        <begin position="18"/>
        <end position="250"/>
    </location>
</feature>
<evidence type="ECO:0008006" key="4">
    <source>
        <dbReference type="Google" id="ProtNLM"/>
    </source>
</evidence>
<reference evidence="2 3" key="1">
    <citation type="submission" date="2014-02" db="EMBL/GenBank/DDBJ databases">
        <title>The small core and large imbalanced accessory genome model reveals a collaborative survival strategy of Sorangium cellulosum strains in nature.</title>
        <authorList>
            <person name="Han K."/>
            <person name="Peng R."/>
            <person name="Blom J."/>
            <person name="Li Y.-Z."/>
        </authorList>
    </citation>
    <scope>NUCLEOTIDE SEQUENCE [LARGE SCALE GENOMIC DNA]</scope>
    <source>
        <strain evidence="2 3">So0008-312</strain>
    </source>
</reference>